<sequence length="401" mass="44753">MSSSSGLTAPLPFYKLMALEATELPRKMRSDALATFKSNARAWAPGLGSTAFGGHVYAQAAWAASKTVVEGMIIHNMTGFFILPGRAEVPFIYKVRRVRDGGIYCLRAVEVYQTLVEEPSESTSNATKQQTILTEGLTEAEDMAPCFTATVSFKRREDPGRYTHFRYQTPRVSAGHLRKTYGKVLSGRRPEDQPMAPGADAIWWTRGIEEDLWEETGQRFPGVEVRKVDMGSFTAGFDPPDRVGGWRQLSFYRLIKDDAVDFDGDDNRTSTLNLYACAHLYASDRNSLFLITNALNFADQLVAMSSLSHTVIFHGDPAALSMCDHQGRPIWFLQEAWTANGGLNRGCHESRLWRCNDDGQDEIIATTKQDAVIRVPADLLSVEELAQRRKKMGPRSRKGKL</sequence>
<dbReference type="GeneID" id="19240523"/>
<dbReference type="InterPro" id="IPR042171">
    <property type="entry name" value="Acyl-CoA_hotdog"/>
</dbReference>
<dbReference type="CDD" id="cd03444">
    <property type="entry name" value="Thioesterase_II_repeat1"/>
    <property type="match status" value="1"/>
</dbReference>
<dbReference type="GO" id="GO:0047617">
    <property type="term" value="F:fatty acyl-CoA hydrolase activity"/>
    <property type="evidence" value="ECO:0007669"/>
    <property type="project" value="InterPro"/>
</dbReference>
<dbReference type="GO" id="GO:0005782">
    <property type="term" value="C:peroxisomal matrix"/>
    <property type="evidence" value="ECO:0007669"/>
    <property type="project" value="TreeGrafter"/>
</dbReference>
<dbReference type="Gene3D" id="2.40.160.210">
    <property type="entry name" value="Acyl-CoA thioesterase, double hotdog domain"/>
    <property type="match status" value="1"/>
</dbReference>
<accession>U1GHX2</accession>
<dbReference type="RefSeq" id="XP_007802625.1">
    <property type="nucleotide sequence ID" value="XM_007804434.1"/>
</dbReference>
<gene>
    <name evidence="4" type="ORF">EPUS_05575</name>
</gene>
<protein>
    <recommendedName>
        <fullName evidence="3">Acyl-CoA thioesterase-like N-terminal HotDog domain-containing protein</fullName>
    </recommendedName>
</protein>
<dbReference type="GO" id="GO:0009062">
    <property type="term" value="P:fatty acid catabolic process"/>
    <property type="evidence" value="ECO:0007669"/>
    <property type="project" value="TreeGrafter"/>
</dbReference>
<dbReference type="OrthoDB" id="68328at2759"/>
<dbReference type="SUPFAM" id="SSF54637">
    <property type="entry name" value="Thioesterase/thiol ester dehydrase-isomerase"/>
    <property type="match status" value="2"/>
</dbReference>
<name>U1GHX2_ENDPU</name>
<dbReference type="Pfam" id="PF13622">
    <property type="entry name" value="4HBT_3"/>
    <property type="match status" value="1"/>
</dbReference>
<organism evidence="4 5">
    <name type="scientific">Endocarpon pusillum (strain Z07020 / HMAS-L-300199)</name>
    <name type="common">Lichen-forming fungus</name>
    <dbReference type="NCBI Taxonomy" id="1263415"/>
    <lineage>
        <taxon>Eukaryota</taxon>
        <taxon>Fungi</taxon>
        <taxon>Dikarya</taxon>
        <taxon>Ascomycota</taxon>
        <taxon>Pezizomycotina</taxon>
        <taxon>Eurotiomycetes</taxon>
        <taxon>Chaetothyriomycetidae</taxon>
        <taxon>Verrucariales</taxon>
        <taxon>Verrucariaceae</taxon>
        <taxon>Endocarpon</taxon>
    </lineage>
</organism>
<dbReference type="EMBL" id="KE721194">
    <property type="protein sequence ID" value="ERF71703.1"/>
    <property type="molecule type" value="Genomic_DNA"/>
</dbReference>
<dbReference type="eggNOG" id="ENOG502ST9V">
    <property type="taxonomic scope" value="Eukaryota"/>
</dbReference>
<dbReference type="OMA" id="DMTGTFI"/>
<dbReference type="PANTHER" id="PTHR11066:SF64">
    <property type="entry name" value="ACYL-COA THIOESTERASE (AFU_ORTHOLOGUE AFUA_1G12060)"/>
    <property type="match status" value="1"/>
</dbReference>
<dbReference type="HOGENOM" id="CLU_051867_1_0_1"/>
<dbReference type="AlphaFoldDB" id="U1GHX2"/>
<dbReference type="InterPro" id="IPR029069">
    <property type="entry name" value="HotDog_dom_sf"/>
</dbReference>
<dbReference type="GO" id="GO:0006637">
    <property type="term" value="P:acyl-CoA metabolic process"/>
    <property type="evidence" value="ECO:0007669"/>
    <property type="project" value="InterPro"/>
</dbReference>
<dbReference type="InterPro" id="IPR049449">
    <property type="entry name" value="TesB_ACOT8-like_N"/>
</dbReference>
<reference evidence="5" key="1">
    <citation type="journal article" date="2014" name="BMC Genomics">
        <title>Genome characteristics reveal the impact of lichenization on lichen-forming fungus Endocarpon pusillum Hedwig (Verrucariales, Ascomycota).</title>
        <authorList>
            <person name="Wang Y.-Y."/>
            <person name="Liu B."/>
            <person name="Zhang X.-Y."/>
            <person name="Zhou Q.-M."/>
            <person name="Zhang T."/>
            <person name="Li H."/>
            <person name="Yu Y.-F."/>
            <person name="Zhang X.-L."/>
            <person name="Hao X.-Y."/>
            <person name="Wang M."/>
            <person name="Wang L."/>
            <person name="Wei J.-C."/>
        </authorList>
    </citation>
    <scope>NUCLEOTIDE SEQUENCE [LARGE SCALE GENOMIC DNA]</scope>
    <source>
        <strain evidence="5">Z07020 / HMAS-L-300199</strain>
    </source>
</reference>
<evidence type="ECO:0000259" key="3">
    <source>
        <dbReference type="Pfam" id="PF13622"/>
    </source>
</evidence>
<evidence type="ECO:0000256" key="1">
    <source>
        <dbReference type="ARBA" id="ARBA00006538"/>
    </source>
</evidence>
<keyword evidence="2" id="KW-0378">Hydrolase</keyword>
<dbReference type="Proteomes" id="UP000019373">
    <property type="component" value="Unassembled WGS sequence"/>
</dbReference>
<dbReference type="CDD" id="cd03445">
    <property type="entry name" value="Thioesterase_II_repeat2"/>
    <property type="match status" value="1"/>
</dbReference>
<evidence type="ECO:0000313" key="4">
    <source>
        <dbReference type="EMBL" id="ERF71703.1"/>
    </source>
</evidence>
<evidence type="ECO:0000256" key="2">
    <source>
        <dbReference type="ARBA" id="ARBA00022801"/>
    </source>
</evidence>
<comment type="similarity">
    <text evidence="1">Belongs to the C/M/P thioester hydrolase family.</text>
</comment>
<feature type="domain" description="Acyl-CoA thioesterase-like N-terminal HotDog" evidence="3">
    <location>
        <begin position="42"/>
        <end position="114"/>
    </location>
</feature>
<proteinExistence type="inferred from homology"/>
<dbReference type="InterPro" id="IPR003703">
    <property type="entry name" value="Acyl_CoA_thio"/>
</dbReference>
<keyword evidence="5" id="KW-1185">Reference proteome</keyword>
<dbReference type="PANTHER" id="PTHR11066">
    <property type="entry name" value="ACYL-COA THIOESTERASE"/>
    <property type="match status" value="1"/>
</dbReference>
<evidence type="ECO:0000313" key="5">
    <source>
        <dbReference type="Proteomes" id="UP000019373"/>
    </source>
</evidence>